<dbReference type="AlphaFoldDB" id="A0A6A0A931"/>
<protein>
    <submittedName>
        <fullName evidence="2">Uncharacterized protein</fullName>
    </submittedName>
</protein>
<keyword evidence="3" id="KW-1185">Reference proteome</keyword>
<accession>A0A6A0A931</accession>
<feature type="non-terminal residue" evidence="2">
    <location>
        <position position="142"/>
    </location>
</feature>
<organism evidence="2 3">
    <name type="scientific">Haematococcus lacustris</name>
    <name type="common">Green alga</name>
    <name type="synonym">Haematococcus pluvialis</name>
    <dbReference type="NCBI Taxonomy" id="44745"/>
    <lineage>
        <taxon>Eukaryota</taxon>
        <taxon>Viridiplantae</taxon>
        <taxon>Chlorophyta</taxon>
        <taxon>core chlorophytes</taxon>
        <taxon>Chlorophyceae</taxon>
        <taxon>CS clade</taxon>
        <taxon>Chlamydomonadales</taxon>
        <taxon>Haematococcaceae</taxon>
        <taxon>Haematococcus</taxon>
    </lineage>
</organism>
<keyword evidence="1" id="KW-0732">Signal</keyword>
<evidence type="ECO:0000313" key="3">
    <source>
        <dbReference type="Proteomes" id="UP000485058"/>
    </source>
</evidence>
<dbReference type="Proteomes" id="UP000485058">
    <property type="component" value="Unassembled WGS sequence"/>
</dbReference>
<evidence type="ECO:0000313" key="2">
    <source>
        <dbReference type="EMBL" id="GFH29072.1"/>
    </source>
</evidence>
<feature type="signal peptide" evidence="1">
    <location>
        <begin position="1"/>
        <end position="20"/>
    </location>
</feature>
<evidence type="ECO:0000256" key="1">
    <source>
        <dbReference type="SAM" id="SignalP"/>
    </source>
</evidence>
<reference evidence="2 3" key="1">
    <citation type="submission" date="2020-02" db="EMBL/GenBank/DDBJ databases">
        <title>Draft genome sequence of Haematococcus lacustris strain NIES-144.</title>
        <authorList>
            <person name="Morimoto D."/>
            <person name="Nakagawa S."/>
            <person name="Yoshida T."/>
            <person name="Sawayama S."/>
        </authorList>
    </citation>
    <scope>NUCLEOTIDE SEQUENCE [LARGE SCALE GENOMIC DNA]</scope>
    <source>
        <strain evidence="2 3">NIES-144</strain>
    </source>
</reference>
<gene>
    <name evidence="2" type="ORF">HaLaN_27667</name>
</gene>
<sequence length="142" mass="14645">MSPKALPFLLLLACVSLASAAHGSVHDATLGSHAGGAASAAVRATLDMVHSASRRVQQLFHDGHQAAGWTGAQGPASPGPAKLWVEAAEQVESAEQALRKLQASLAGSTPGWVATYPEIAAAEQLLLEAQGRLKDAGVYDYH</sequence>
<name>A0A6A0A931_HAELA</name>
<proteinExistence type="predicted"/>
<comment type="caution">
    <text evidence="2">The sequence shown here is derived from an EMBL/GenBank/DDBJ whole genome shotgun (WGS) entry which is preliminary data.</text>
</comment>
<dbReference type="EMBL" id="BLLF01004167">
    <property type="protein sequence ID" value="GFH29072.1"/>
    <property type="molecule type" value="Genomic_DNA"/>
</dbReference>
<feature type="chain" id="PRO_5025613655" evidence="1">
    <location>
        <begin position="21"/>
        <end position="142"/>
    </location>
</feature>